<reference evidence="2" key="2">
    <citation type="submission" date="2010-03" db="EMBL/GenBank/DDBJ databases">
        <authorList>
            <person name="Pajon A."/>
        </authorList>
    </citation>
    <scope>NUCLEOTIDE SEQUENCE</scope>
    <source>
        <strain evidence="2">Type strain: 18P13</strain>
    </source>
</reference>
<dbReference type="Pfam" id="PF13508">
    <property type="entry name" value="Acetyltransf_7"/>
    <property type="match status" value="1"/>
</dbReference>
<name>D4LBX7_RUMC1</name>
<protein>
    <submittedName>
        <fullName evidence="2">Acetyltransferases</fullName>
    </submittedName>
</protein>
<dbReference type="GeneID" id="83155711"/>
<evidence type="ECO:0000259" key="1">
    <source>
        <dbReference type="PROSITE" id="PS51186"/>
    </source>
</evidence>
<proteinExistence type="predicted"/>
<dbReference type="Gene3D" id="3.40.630.30">
    <property type="match status" value="1"/>
</dbReference>
<evidence type="ECO:0000313" key="3">
    <source>
        <dbReference type="Proteomes" id="UP000007054"/>
    </source>
</evidence>
<evidence type="ECO:0000313" key="2">
    <source>
        <dbReference type="EMBL" id="CBL17122.1"/>
    </source>
</evidence>
<dbReference type="EMBL" id="FP929052">
    <property type="protein sequence ID" value="CBL17122.1"/>
    <property type="molecule type" value="Genomic_DNA"/>
</dbReference>
<dbReference type="STRING" id="213810.RUM_09510"/>
<reference evidence="2" key="1">
    <citation type="submission" date="2010-03" db="EMBL/GenBank/DDBJ databases">
        <title>The genome sequence of Ruminococcus sp. 18P13.</title>
        <authorList>
            <consortium name="metaHIT consortium -- http://www.metahit.eu/"/>
            <person name="Pajon A."/>
            <person name="Turner K."/>
            <person name="Parkhill J."/>
            <person name="Bernalier A."/>
        </authorList>
    </citation>
    <scope>NUCLEOTIDE SEQUENCE [LARGE SCALE GENOMIC DNA]</scope>
    <source>
        <strain evidence="2">Type strain: 18P13</strain>
    </source>
</reference>
<dbReference type="AlphaFoldDB" id="D4LBX7"/>
<feature type="domain" description="N-acetyltransferase" evidence="1">
    <location>
        <begin position="1"/>
        <end position="204"/>
    </location>
</feature>
<gene>
    <name evidence="2" type="ordered locus">RUM_09510</name>
</gene>
<dbReference type="KEGG" id="rch:RUM_09510"/>
<dbReference type="RefSeq" id="WP_015558029.1">
    <property type="nucleotide sequence ID" value="NC_021039.1"/>
</dbReference>
<sequence length="204" mass="23217">MYIRNAGMEDLNQIAQTHIECFPNSFSTALGVPLLKKFYLQYLKEYPDLFWVAVDDDCIAGFCMGYLLDRGSCNRSFAKHNIVPLALRYLLLLIKGNKKAWKRLKPTKGRKSDSVRILEPEFYHIPPTECGDLLSICVLPKWRGAGIANELISDYQDALRKIGRSVCFLTVATVNSRGIHFYEKNGFVPYRALGDVAITYAKRL</sequence>
<dbReference type="HOGENOM" id="CLU_1342426_0_0_9"/>
<dbReference type="SUPFAM" id="SSF55729">
    <property type="entry name" value="Acyl-CoA N-acyltransferases (Nat)"/>
    <property type="match status" value="1"/>
</dbReference>
<dbReference type="PROSITE" id="PS51186">
    <property type="entry name" value="GNAT"/>
    <property type="match status" value="1"/>
</dbReference>
<dbReference type="InterPro" id="IPR000182">
    <property type="entry name" value="GNAT_dom"/>
</dbReference>
<dbReference type="GO" id="GO:0016747">
    <property type="term" value="F:acyltransferase activity, transferring groups other than amino-acyl groups"/>
    <property type="evidence" value="ECO:0007669"/>
    <property type="project" value="InterPro"/>
</dbReference>
<accession>D4LBX7</accession>
<dbReference type="InterPro" id="IPR016181">
    <property type="entry name" value="Acyl_CoA_acyltransferase"/>
</dbReference>
<organism evidence="2 3">
    <name type="scientific">Ruminococcus champanellensis (strain DSM 18848 / JCM 17042 / KCTC 15320 / 18P13)</name>
    <dbReference type="NCBI Taxonomy" id="213810"/>
    <lineage>
        <taxon>Bacteria</taxon>
        <taxon>Bacillati</taxon>
        <taxon>Bacillota</taxon>
        <taxon>Clostridia</taxon>
        <taxon>Eubacteriales</taxon>
        <taxon>Oscillospiraceae</taxon>
        <taxon>Ruminococcus</taxon>
    </lineage>
</organism>
<dbReference type="Proteomes" id="UP000007054">
    <property type="component" value="Chromosome"/>
</dbReference>
<dbReference type="BioCyc" id="RCHA213810:RUM_RS04565-MONOMER"/>
<keyword evidence="3" id="KW-1185">Reference proteome</keyword>
<keyword evidence="2" id="KW-0808">Transferase</keyword>